<dbReference type="GO" id="GO:0006811">
    <property type="term" value="P:monoatomic ion transport"/>
    <property type="evidence" value="ECO:0007669"/>
    <property type="project" value="UniProtKB-KW"/>
</dbReference>
<protein>
    <submittedName>
        <fullName evidence="12">Porin</fullName>
    </submittedName>
</protein>
<dbReference type="Proteomes" id="UP000472320">
    <property type="component" value="Unassembled WGS sequence"/>
</dbReference>
<dbReference type="InterPro" id="IPR033900">
    <property type="entry name" value="Gram_neg_porin_domain"/>
</dbReference>
<evidence type="ECO:0000256" key="10">
    <source>
        <dbReference type="ARBA" id="ARBA00023237"/>
    </source>
</evidence>
<name>A0A6L6QE89_9BURK</name>
<dbReference type="SUPFAM" id="SSF56935">
    <property type="entry name" value="Porins"/>
    <property type="match status" value="1"/>
</dbReference>
<evidence type="ECO:0000256" key="9">
    <source>
        <dbReference type="ARBA" id="ARBA00023136"/>
    </source>
</evidence>
<keyword evidence="6" id="KW-0732">Signal</keyword>
<dbReference type="PANTHER" id="PTHR34501:SF9">
    <property type="entry name" value="MAJOR OUTER MEMBRANE PROTEIN P.IA"/>
    <property type="match status" value="1"/>
</dbReference>
<organism evidence="12 13">
    <name type="scientific">Massilia eburnea</name>
    <dbReference type="NCBI Taxonomy" id="1776165"/>
    <lineage>
        <taxon>Bacteria</taxon>
        <taxon>Pseudomonadati</taxon>
        <taxon>Pseudomonadota</taxon>
        <taxon>Betaproteobacteria</taxon>
        <taxon>Burkholderiales</taxon>
        <taxon>Oxalobacteraceae</taxon>
        <taxon>Telluria group</taxon>
        <taxon>Massilia</taxon>
    </lineage>
</organism>
<dbReference type="InterPro" id="IPR023614">
    <property type="entry name" value="Porin_dom_sf"/>
</dbReference>
<keyword evidence="9" id="KW-0472">Membrane</keyword>
<dbReference type="GO" id="GO:0015288">
    <property type="term" value="F:porin activity"/>
    <property type="evidence" value="ECO:0007669"/>
    <property type="project" value="UniProtKB-KW"/>
</dbReference>
<evidence type="ECO:0000256" key="1">
    <source>
        <dbReference type="ARBA" id="ARBA00004571"/>
    </source>
</evidence>
<dbReference type="InterPro" id="IPR050298">
    <property type="entry name" value="Gram-neg_bact_OMP"/>
</dbReference>
<comment type="subunit">
    <text evidence="2">Homotrimer.</text>
</comment>
<evidence type="ECO:0000259" key="11">
    <source>
        <dbReference type="Pfam" id="PF13609"/>
    </source>
</evidence>
<dbReference type="EMBL" id="WNKX01000003">
    <property type="protein sequence ID" value="MTW09976.1"/>
    <property type="molecule type" value="Genomic_DNA"/>
</dbReference>
<reference evidence="12 13" key="1">
    <citation type="submission" date="2019-11" db="EMBL/GenBank/DDBJ databases">
        <title>Type strains purchased from KCTC, JCM and DSMZ.</title>
        <authorList>
            <person name="Lu H."/>
        </authorList>
    </citation>
    <scope>NUCLEOTIDE SEQUENCE [LARGE SCALE GENOMIC DNA]</scope>
    <source>
        <strain evidence="12 13">JCM 31587</strain>
    </source>
</reference>
<keyword evidence="3" id="KW-0813">Transport</keyword>
<accession>A0A6L6QE89</accession>
<evidence type="ECO:0000256" key="5">
    <source>
        <dbReference type="ARBA" id="ARBA00022692"/>
    </source>
</evidence>
<comment type="caution">
    <text evidence="12">The sequence shown here is derived from an EMBL/GenBank/DDBJ whole genome shotgun (WGS) entry which is preliminary data.</text>
</comment>
<keyword evidence="10" id="KW-0998">Cell outer membrane</keyword>
<dbReference type="AlphaFoldDB" id="A0A6L6QE89"/>
<dbReference type="OrthoDB" id="6975458at2"/>
<sequence length="393" mass="41815">MQFSNYAICRKIHPTTTSLAKKANTHQGDNVRHSCALTALLALSGNCLAQSSVDLYGIVDVALRGSSGLAAGNSPAPAGHTAAVSSGIDNTSRWGLKGREALGNGWAAQFRLEGGINADAGTQAKSDRLFDRQAWAGIETPYGALAAGRQTNLISDALIPVDPLGKRYAAFNPNINVAGLSNTAFGTHAFGRQYGPSGYADNFYRLDNTVKYTANAGPLLARAAWSFGEVPGDTSASSSHGAALAYQRPEWTVSGAVEQFRSREDLVLNAWTLGAAVRAGAWQFKANIARNKAGTGPDKTVRQRVLSAGVSRQLMPDLLLTTAWYRVRRVATGFQDDGFDRAFLFLEKTLAPRTTAYAEADHTLWHGDAAGRSGSQPNARHGTGLTLGLMQKF</sequence>
<evidence type="ECO:0000256" key="8">
    <source>
        <dbReference type="ARBA" id="ARBA00023114"/>
    </source>
</evidence>
<dbReference type="Pfam" id="PF13609">
    <property type="entry name" value="Porin_4"/>
    <property type="match status" value="1"/>
</dbReference>
<evidence type="ECO:0000313" key="12">
    <source>
        <dbReference type="EMBL" id="MTW09976.1"/>
    </source>
</evidence>
<keyword evidence="7" id="KW-0406">Ion transport</keyword>
<evidence type="ECO:0000313" key="13">
    <source>
        <dbReference type="Proteomes" id="UP000472320"/>
    </source>
</evidence>
<keyword evidence="8" id="KW-0626">Porin</keyword>
<keyword evidence="13" id="KW-1185">Reference proteome</keyword>
<evidence type="ECO:0000256" key="7">
    <source>
        <dbReference type="ARBA" id="ARBA00023065"/>
    </source>
</evidence>
<evidence type="ECO:0000256" key="2">
    <source>
        <dbReference type="ARBA" id="ARBA00011233"/>
    </source>
</evidence>
<gene>
    <name evidence="12" type="ORF">GM658_05130</name>
</gene>
<comment type="subcellular location">
    <subcellularLocation>
        <location evidence="1">Cell outer membrane</location>
        <topology evidence="1">Multi-pass membrane protein</topology>
    </subcellularLocation>
</comment>
<keyword evidence="4" id="KW-1134">Transmembrane beta strand</keyword>
<feature type="domain" description="Porin" evidence="11">
    <location>
        <begin position="36"/>
        <end position="362"/>
    </location>
</feature>
<evidence type="ECO:0000256" key="3">
    <source>
        <dbReference type="ARBA" id="ARBA00022448"/>
    </source>
</evidence>
<dbReference type="GO" id="GO:0046930">
    <property type="term" value="C:pore complex"/>
    <property type="evidence" value="ECO:0007669"/>
    <property type="project" value="UniProtKB-KW"/>
</dbReference>
<proteinExistence type="predicted"/>
<dbReference type="PANTHER" id="PTHR34501">
    <property type="entry name" value="PROTEIN YDDL-RELATED"/>
    <property type="match status" value="1"/>
</dbReference>
<dbReference type="GO" id="GO:0009279">
    <property type="term" value="C:cell outer membrane"/>
    <property type="evidence" value="ECO:0007669"/>
    <property type="project" value="UniProtKB-SubCell"/>
</dbReference>
<keyword evidence="5" id="KW-0812">Transmembrane</keyword>
<dbReference type="CDD" id="cd00342">
    <property type="entry name" value="gram_neg_porins"/>
    <property type="match status" value="1"/>
</dbReference>
<evidence type="ECO:0000256" key="6">
    <source>
        <dbReference type="ARBA" id="ARBA00022729"/>
    </source>
</evidence>
<evidence type="ECO:0000256" key="4">
    <source>
        <dbReference type="ARBA" id="ARBA00022452"/>
    </source>
</evidence>
<dbReference type="Gene3D" id="2.40.160.10">
    <property type="entry name" value="Porin"/>
    <property type="match status" value="1"/>
</dbReference>